<evidence type="ECO:0000313" key="1">
    <source>
        <dbReference type="EMBL" id="PON40044.1"/>
    </source>
</evidence>
<sequence>MDLSFFLISRNVSSFLACKLYITVTVRLRLHKPHLGSLGLLDSITQTTGRNLGVAWSSTASGPGVIDVAFYWPFYCLHPLSFILNAINDNLQLERSKFANWGESLKT</sequence>
<dbReference type="AlphaFoldDB" id="A0A2P5AU17"/>
<proteinExistence type="predicted"/>
<dbReference type="EMBL" id="JXTC01000698">
    <property type="protein sequence ID" value="PON40044.1"/>
    <property type="molecule type" value="Genomic_DNA"/>
</dbReference>
<evidence type="ECO:0000313" key="2">
    <source>
        <dbReference type="Proteomes" id="UP000237000"/>
    </source>
</evidence>
<keyword evidence="2" id="KW-1185">Reference proteome</keyword>
<dbReference type="Proteomes" id="UP000237000">
    <property type="component" value="Unassembled WGS sequence"/>
</dbReference>
<name>A0A2P5AU17_TREOI</name>
<gene>
    <name evidence="1" type="ORF">TorRG33x02_341330</name>
</gene>
<accession>A0A2P5AU17</accession>
<reference evidence="2" key="1">
    <citation type="submission" date="2016-06" db="EMBL/GenBank/DDBJ databases">
        <title>Parallel loss of symbiosis genes in relatives of nitrogen-fixing non-legume Parasponia.</title>
        <authorList>
            <person name="Van Velzen R."/>
            <person name="Holmer R."/>
            <person name="Bu F."/>
            <person name="Rutten L."/>
            <person name="Van Zeijl A."/>
            <person name="Liu W."/>
            <person name="Santuari L."/>
            <person name="Cao Q."/>
            <person name="Sharma T."/>
            <person name="Shen D."/>
            <person name="Roswanjaya Y."/>
            <person name="Wardhani T."/>
            <person name="Kalhor M.S."/>
            <person name="Jansen J."/>
            <person name="Van den Hoogen J."/>
            <person name="Gungor B."/>
            <person name="Hartog M."/>
            <person name="Hontelez J."/>
            <person name="Verver J."/>
            <person name="Yang W.-C."/>
            <person name="Schijlen E."/>
            <person name="Repin R."/>
            <person name="Schilthuizen M."/>
            <person name="Schranz E."/>
            <person name="Heidstra R."/>
            <person name="Miyata K."/>
            <person name="Fedorova E."/>
            <person name="Kohlen W."/>
            <person name="Bisseling T."/>
            <person name="Smit S."/>
            <person name="Geurts R."/>
        </authorList>
    </citation>
    <scope>NUCLEOTIDE SEQUENCE [LARGE SCALE GENOMIC DNA]</scope>
    <source>
        <strain evidence="2">cv. RG33-2</strain>
    </source>
</reference>
<organism evidence="1 2">
    <name type="scientific">Trema orientale</name>
    <name type="common">Charcoal tree</name>
    <name type="synonym">Celtis orientalis</name>
    <dbReference type="NCBI Taxonomy" id="63057"/>
    <lineage>
        <taxon>Eukaryota</taxon>
        <taxon>Viridiplantae</taxon>
        <taxon>Streptophyta</taxon>
        <taxon>Embryophyta</taxon>
        <taxon>Tracheophyta</taxon>
        <taxon>Spermatophyta</taxon>
        <taxon>Magnoliopsida</taxon>
        <taxon>eudicotyledons</taxon>
        <taxon>Gunneridae</taxon>
        <taxon>Pentapetalae</taxon>
        <taxon>rosids</taxon>
        <taxon>fabids</taxon>
        <taxon>Rosales</taxon>
        <taxon>Cannabaceae</taxon>
        <taxon>Trema</taxon>
    </lineage>
</organism>
<dbReference type="InParanoid" id="A0A2P5AU17"/>
<comment type="caution">
    <text evidence="1">The sequence shown here is derived from an EMBL/GenBank/DDBJ whole genome shotgun (WGS) entry which is preliminary data.</text>
</comment>
<protein>
    <submittedName>
        <fullName evidence="1">Uncharacterized protein</fullName>
    </submittedName>
</protein>